<dbReference type="InterPro" id="IPR004358">
    <property type="entry name" value="Sig_transdc_His_kin-like_C"/>
</dbReference>
<dbReference type="InterPro" id="IPR013783">
    <property type="entry name" value="Ig-like_fold"/>
</dbReference>
<keyword evidence="7" id="KW-0812">Transmembrane</keyword>
<evidence type="ECO:0000313" key="12">
    <source>
        <dbReference type="Proteomes" id="UP000005150"/>
    </source>
</evidence>
<evidence type="ECO:0000256" key="6">
    <source>
        <dbReference type="PROSITE-ProRule" id="PRU00169"/>
    </source>
</evidence>
<dbReference type="InterPro" id="IPR009057">
    <property type="entry name" value="Homeodomain-like_sf"/>
</dbReference>
<evidence type="ECO:0000313" key="11">
    <source>
        <dbReference type="EMBL" id="EIY64445.1"/>
    </source>
</evidence>
<evidence type="ECO:0000259" key="8">
    <source>
        <dbReference type="PROSITE" id="PS01124"/>
    </source>
</evidence>
<dbReference type="FunFam" id="2.60.40.10:FF:000791">
    <property type="entry name" value="Two-component system sensor histidine kinase/response regulator"/>
    <property type="match status" value="1"/>
</dbReference>
<keyword evidence="7" id="KW-0472">Membrane</keyword>
<dbReference type="PROSITE" id="PS50109">
    <property type="entry name" value="HIS_KIN"/>
    <property type="match status" value="1"/>
</dbReference>
<dbReference type="EC" id="2.7.13.3" evidence="2"/>
<dbReference type="Proteomes" id="UP000005150">
    <property type="component" value="Unassembled WGS sequence"/>
</dbReference>
<keyword evidence="5" id="KW-0804">Transcription</keyword>
<dbReference type="InterPro" id="IPR003661">
    <property type="entry name" value="HisK_dim/P_dom"/>
</dbReference>
<dbReference type="PANTHER" id="PTHR43547">
    <property type="entry name" value="TWO-COMPONENT HISTIDINE KINASE"/>
    <property type="match status" value="1"/>
</dbReference>
<dbReference type="InterPro" id="IPR011110">
    <property type="entry name" value="Reg_prop"/>
</dbReference>
<accession>I8YMU3</accession>
<dbReference type="Pfam" id="PF12833">
    <property type="entry name" value="HTH_18"/>
    <property type="match status" value="1"/>
</dbReference>
<evidence type="ECO:0000256" key="3">
    <source>
        <dbReference type="ARBA" id="ARBA00022553"/>
    </source>
</evidence>
<evidence type="ECO:0000256" key="7">
    <source>
        <dbReference type="SAM" id="Phobius"/>
    </source>
</evidence>
<dbReference type="PATRIC" id="fig|997887.3.peg.2186"/>
<dbReference type="InterPro" id="IPR005467">
    <property type="entry name" value="His_kinase_dom"/>
</dbReference>
<feature type="domain" description="Response regulatory" evidence="10">
    <location>
        <begin position="1131"/>
        <end position="1246"/>
    </location>
</feature>
<dbReference type="RefSeq" id="WP_007480020.1">
    <property type="nucleotide sequence ID" value="NZ_JH724307.1"/>
</dbReference>
<dbReference type="CDD" id="cd00082">
    <property type="entry name" value="HisKA"/>
    <property type="match status" value="1"/>
</dbReference>
<dbReference type="Pfam" id="PF00072">
    <property type="entry name" value="Response_reg"/>
    <property type="match status" value="1"/>
</dbReference>
<keyword evidence="7" id="KW-1133">Transmembrane helix</keyword>
<dbReference type="Pfam" id="PF02518">
    <property type="entry name" value="HATPase_c"/>
    <property type="match status" value="1"/>
</dbReference>
<dbReference type="Gene3D" id="1.10.10.60">
    <property type="entry name" value="Homeodomain-like"/>
    <property type="match status" value="2"/>
</dbReference>
<dbReference type="PROSITE" id="PS50110">
    <property type="entry name" value="RESPONSE_REGULATORY"/>
    <property type="match status" value="1"/>
</dbReference>
<dbReference type="PRINTS" id="PR00344">
    <property type="entry name" value="BCTRLSENSOR"/>
</dbReference>
<dbReference type="SUPFAM" id="SSF47384">
    <property type="entry name" value="Homodimeric domain of signal transducing histidine kinase"/>
    <property type="match status" value="1"/>
</dbReference>
<dbReference type="GeneID" id="93114685"/>
<dbReference type="InterPro" id="IPR015943">
    <property type="entry name" value="WD40/YVTN_repeat-like_dom_sf"/>
</dbReference>
<evidence type="ECO:0000256" key="5">
    <source>
        <dbReference type="ARBA" id="ARBA00023163"/>
    </source>
</evidence>
<dbReference type="Gene3D" id="1.10.287.130">
    <property type="match status" value="1"/>
</dbReference>
<dbReference type="Gene3D" id="3.30.565.10">
    <property type="entry name" value="Histidine kinase-like ATPase, C-terminal domain"/>
    <property type="match status" value="1"/>
</dbReference>
<gene>
    <name evidence="11" type="ORF">HMPREF1071_02090</name>
</gene>
<dbReference type="Pfam" id="PF07495">
    <property type="entry name" value="Y_Y_Y"/>
    <property type="match status" value="1"/>
</dbReference>
<proteinExistence type="predicted"/>
<dbReference type="SMART" id="SM00342">
    <property type="entry name" value="HTH_ARAC"/>
    <property type="match status" value="1"/>
</dbReference>
<dbReference type="SMART" id="SM00388">
    <property type="entry name" value="HisKA"/>
    <property type="match status" value="1"/>
</dbReference>
<dbReference type="Gene3D" id="2.60.40.10">
    <property type="entry name" value="Immunoglobulins"/>
    <property type="match status" value="1"/>
</dbReference>
<dbReference type="Gene3D" id="2.130.10.10">
    <property type="entry name" value="YVTN repeat-like/Quinoprotein amine dehydrogenase"/>
    <property type="match status" value="2"/>
</dbReference>
<reference evidence="11 12" key="1">
    <citation type="submission" date="2012-02" db="EMBL/GenBank/DDBJ databases">
        <title>The Genome Sequence of Bacteroides salyersiae CL02T12C01.</title>
        <authorList>
            <consortium name="The Broad Institute Genome Sequencing Platform"/>
            <person name="Earl A."/>
            <person name="Ward D."/>
            <person name="Feldgarden M."/>
            <person name="Gevers D."/>
            <person name="Zitomersky N.L."/>
            <person name="Coyne M.J."/>
            <person name="Comstock L.E."/>
            <person name="Young S.K."/>
            <person name="Zeng Q."/>
            <person name="Gargeya S."/>
            <person name="Fitzgerald M."/>
            <person name="Haas B."/>
            <person name="Abouelleil A."/>
            <person name="Alvarado L."/>
            <person name="Arachchi H.M."/>
            <person name="Berlin A."/>
            <person name="Chapman S.B."/>
            <person name="Gearin G."/>
            <person name="Goldberg J."/>
            <person name="Griggs A."/>
            <person name="Gujja S."/>
            <person name="Hansen M."/>
            <person name="Heiman D."/>
            <person name="Howarth C."/>
            <person name="Larimer J."/>
            <person name="Lui A."/>
            <person name="MacDonald P.J.P."/>
            <person name="McCowen C."/>
            <person name="Montmayeur A."/>
            <person name="Murphy C."/>
            <person name="Neiman D."/>
            <person name="Pearson M."/>
            <person name="Priest M."/>
            <person name="Roberts A."/>
            <person name="Saif S."/>
            <person name="Shea T."/>
            <person name="Sisk P."/>
            <person name="Stolte C."/>
            <person name="Sykes S."/>
            <person name="Wortman J."/>
            <person name="Nusbaum C."/>
            <person name="Birren B."/>
        </authorList>
    </citation>
    <scope>NUCLEOTIDE SEQUENCE [LARGE SCALE GENOMIC DNA]</scope>
    <source>
        <strain evidence="11 12">CL02T12C01</strain>
    </source>
</reference>
<evidence type="ECO:0000259" key="9">
    <source>
        <dbReference type="PROSITE" id="PS50109"/>
    </source>
</evidence>
<dbReference type="OrthoDB" id="1116352at2"/>
<dbReference type="SUPFAM" id="SSF55874">
    <property type="entry name" value="ATPase domain of HSP90 chaperone/DNA topoisomerase II/histidine kinase"/>
    <property type="match status" value="1"/>
</dbReference>
<dbReference type="SUPFAM" id="SSF63829">
    <property type="entry name" value="Calcium-dependent phosphotriesterase"/>
    <property type="match status" value="2"/>
</dbReference>
<protein>
    <recommendedName>
        <fullName evidence="2">histidine kinase</fullName>
        <ecNumber evidence="2">2.7.13.3</ecNumber>
    </recommendedName>
</protein>
<feature type="domain" description="Histidine kinase" evidence="9">
    <location>
        <begin position="870"/>
        <end position="1092"/>
    </location>
</feature>
<dbReference type="SMART" id="SM00448">
    <property type="entry name" value="REC"/>
    <property type="match status" value="1"/>
</dbReference>
<dbReference type="GO" id="GO:0000155">
    <property type="term" value="F:phosphorelay sensor kinase activity"/>
    <property type="evidence" value="ECO:0007669"/>
    <property type="project" value="InterPro"/>
</dbReference>
<dbReference type="InterPro" id="IPR018060">
    <property type="entry name" value="HTH_AraC"/>
</dbReference>
<keyword evidence="4" id="KW-0805">Transcription regulation</keyword>
<dbReference type="GO" id="GO:0003700">
    <property type="term" value="F:DNA-binding transcription factor activity"/>
    <property type="evidence" value="ECO:0007669"/>
    <property type="project" value="InterPro"/>
</dbReference>
<dbReference type="HOGENOM" id="CLU_000445_28_1_10"/>
<keyword evidence="3 6" id="KW-0597">Phosphoprotein</keyword>
<dbReference type="InterPro" id="IPR001789">
    <property type="entry name" value="Sig_transdc_resp-reg_receiver"/>
</dbReference>
<evidence type="ECO:0000256" key="2">
    <source>
        <dbReference type="ARBA" id="ARBA00012438"/>
    </source>
</evidence>
<dbReference type="InterPro" id="IPR011006">
    <property type="entry name" value="CheY-like_superfamily"/>
</dbReference>
<feature type="modified residue" description="4-aspartylphosphate" evidence="6">
    <location>
        <position position="1179"/>
    </location>
</feature>
<dbReference type="Pfam" id="PF00512">
    <property type="entry name" value="HisKA"/>
    <property type="match status" value="1"/>
</dbReference>
<comment type="catalytic activity">
    <reaction evidence="1">
        <text>ATP + protein L-histidine = ADP + protein N-phospho-L-histidine.</text>
        <dbReference type="EC" id="2.7.13.3"/>
    </reaction>
</comment>
<dbReference type="EMBL" id="AGXV01000025">
    <property type="protein sequence ID" value="EIY64445.1"/>
    <property type="molecule type" value="Genomic_DNA"/>
</dbReference>
<dbReference type="SUPFAM" id="SSF52172">
    <property type="entry name" value="CheY-like"/>
    <property type="match status" value="1"/>
</dbReference>
<dbReference type="PANTHER" id="PTHR43547:SF2">
    <property type="entry name" value="HYBRID SIGNAL TRANSDUCTION HISTIDINE KINASE C"/>
    <property type="match status" value="1"/>
</dbReference>
<dbReference type="SUPFAM" id="SSF46689">
    <property type="entry name" value="Homeodomain-like"/>
    <property type="match status" value="1"/>
</dbReference>
<dbReference type="CDD" id="cd17574">
    <property type="entry name" value="REC_OmpR"/>
    <property type="match status" value="1"/>
</dbReference>
<dbReference type="InterPro" id="IPR036890">
    <property type="entry name" value="HATPase_C_sf"/>
</dbReference>
<name>I8YMU3_9BACE</name>
<evidence type="ECO:0000259" key="10">
    <source>
        <dbReference type="PROSITE" id="PS50110"/>
    </source>
</evidence>
<organism evidence="11 12">
    <name type="scientific">Bacteroides salyersiae CL02T12C01</name>
    <dbReference type="NCBI Taxonomy" id="997887"/>
    <lineage>
        <taxon>Bacteria</taxon>
        <taxon>Pseudomonadati</taxon>
        <taxon>Bacteroidota</taxon>
        <taxon>Bacteroidia</taxon>
        <taxon>Bacteroidales</taxon>
        <taxon>Bacteroidaceae</taxon>
        <taxon>Bacteroides</taxon>
    </lineage>
</organism>
<dbReference type="InterPro" id="IPR036097">
    <property type="entry name" value="HisK_dim/P_sf"/>
</dbReference>
<sequence length="1386" mass="159805">MRTRLLCLLFLFLWMETGLFAARNVRLRYESISIPQGFSTPEIYCTFQDKEGYIWFGSGDGLCRWDGYQIRTFKSDYRHPDLLTHNWVNCIAEDAEQNLWIGTQFGLDILNKKTGRIRHFAKGKLTNQTVCAILVTRNNDIYVGTNFGLNKYIPETDSFQHYYSGSSGNSICGNDIKTLLEDDRGDIWIGTWVDGLCRYSVRENLFISYPRVNERNSVYSLFQDRDKNIWIGSWECGLTRIVNAHTPDKCQYVTYEYDPGKSGSLSNNTVYSISQDNLYGYIWVGTPNGLNVLTDINRKDAFLRYDRQSGREFSDYELSSIYRDRSGIMWLGFNGSGVKKVQLSPNRIQNYSLANLPEQYHTNSVFSLFEYPDDIFWLGTKLNGIVKYDRKSDKYIHFPSYANNDELNRQIKTISSFHRFKNDDRIWATSFYSGIYIIRTEGEKDTSVQNLCLKNTPSLVSDCISTLFMDKDNNLWVGARGINVFNDKDSLIIYDIEDHNTYNKKGIQTDSRTSVLSIIQDKKDRIWLGTENNGVYQATIHKNDLSSIRFTLYNRENGKINNNNIQQVFEDRNGVIWAGTKGGGLSRYNPDKDLFEIIGNVSEIPGDVIMNILEDNFDNLWLSTNHGLVRYNANLPKEQQIKIFTSSDGLEDNVFNRGAFYKNRHGEMFFGGYGGFNSFYPERIKDDRYIPNVVITDIKIFNKSIEELPSEDRLKMSDNLPNYSDMIRLFPDQYNFRIEFSALSFSNAEKNRYSFMLKGFDTEWQYVDANHRYANYNNLSPGKYLFCVKASNESGFWNDQPKELIIEILPAFYQTWWAKLIYVFIVIGLIYLAYHVLSNRMKVANALKIQEMEHAKIDELNQSKLKFFTNISHELLTPLTVLSCAVDQLRKTYPDKDDTFETMKRNINRLMRLLQQILEFRKAETGNLKLKVSYGDVAQFIISLCNDHFKPLSDSKQIDLQVESFPESIYGWFDPDKLDKIIYNLLSNAFKYNFEGGSIHVIIQGVIKREESEYDSVIIRVNNTGQGIAPEAIPNLFKRFYEGEYRKFKTKGTGIGLSLTKDLVDLHQGGEISVKSQVNKYTEFTVTLPLLKSSFTADQIDDGHVTPQSQDALVPVETRPDVTVRDHDKPTLLVIEDNPELLHIICNSLEKDYNVFSAVDGQEGLKLAIENNPDLVVSDIMMPGISGYEVCKTLKGDIKTCHIPVILLTAKIGKESQIEGFEAGADIYITKPFEFEVLEAQIRSLINNRNRMVERFRGNIDFQEVVSEFTSLDEQFLKKAIRLIENNISNPDFNLTAFQEEMCVTSSMLYRKFKALTGMPPLEFIRKIRLEAAVEIMKRKKCSTSEIAYAVGYNDPKYFSNSFKKVYGMLPSEYMEKYHSGSEKKS</sequence>
<feature type="transmembrane region" description="Helical" evidence="7">
    <location>
        <begin position="816"/>
        <end position="837"/>
    </location>
</feature>
<dbReference type="SMART" id="SM00387">
    <property type="entry name" value="HATPase_c"/>
    <property type="match status" value="1"/>
</dbReference>
<evidence type="ECO:0000256" key="1">
    <source>
        <dbReference type="ARBA" id="ARBA00000085"/>
    </source>
</evidence>
<dbReference type="InterPro" id="IPR011123">
    <property type="entry name" value="Y_Y_Y"/>
</dbReference>
<keyword evidence="12" id="KW-1185">Reference proteome</keyword>
<dbReference type="Pfam" id="PF07494">
    <property type="entry name" value="Reg_prop"/>
    <property type="match status" value="7"/>
</dbReference>
<dbReference type="GO" id="GO:0043565">
    <property type="term" value="F:sequence-specific DNA binding"/>
    <property type="evidence" value="ECO:0007669"/>
    <property type="project" value="InterPro"/>
</dbReference>
<dbReference type="Gene3D" id="3.40.50.2300">
    <property type="match status" value="1"/>
</dbReference>
<dbReference type="PROSITE" id="PS01124">
    <property type="entry name" value="HTH_ARAC_FAMILY_2"/>
    <property type="match status" value="1"/>
</dbReference>
<feature type="domain" description="HTH araC/xylS-type" evidence="8">
    <location>
        <begin position="1278"/>
        <end position="1377"/>
    </location>
</feature>
<comment type="caution">
    <text evidence="11">The sequence shown here is derived from an EMBL/GenBank/DDBJ whole genome shotgun (WGS) entry which is preliminary data.</text>
</comment>
<evidence type="ECO:0000256" key="4">
    <source>
        <dbReference type="ARBA" id="ARBA00023015"/>
    </source>
</evidence>
<dbReference type="InterPro" id="IPR003594">
    <property type="entry name" value="HATPase_dom"/>
</dbReference>